<dbReference type="EMBL" id="JACXVP010000006">
    <property type="protein sequence ID" value="KAG5600378.1"/>
    <property type="molecule type" value="Genomic_DNA"/>
</dbReference>
<dbReference type="Proteomes" id="UP000824120">
    <property type="component" value="Chromosome 6"/>
</dbReference>
<comment type="caution">
    <text evidence="1">The sequence shown here is derived from an EMBL/GenBank/DDBJ whole genome shotgun (WGS) entry which is preliminary data.</text>
</comment>
<evidence type="ECO:0000313" key="2">
    <source>
        <dbReference type="Proteomes" id="UP000824120"/>
    </source>
</evidence>
<reference evidence="1 2" key="1">
    <citation type="submission" date="2020-09" db="EMBL/GenBank/DDBJ databases">
        <title>De no assembly of potato wild relative species, Solanum commersonii.</title>
        <authorList>
            <person name="Cho K."/>
        </authorList>
    </citation>
    <scope>NUCLEOTIDE SEQUENCE [LARGE SCALE GENOMIC DNA]</scope>
    <source>
        <strain evidence="1">LZ3.2</strain>
        <tissue evidence="1">Leaf</tissue>
    </source>
</reference>
<protein>
    <submittedName>
        <fullName evidence="1">Uncharacterized protein</fullName>
    </submittedName>
</protein>
<keyword evidence="2" id="KW-1185">Reference proteome</keyword>
<feature type="non-terminal residue" evidence="1">
    <location>
        <position position="90"/>
    </location>
</feature>
<name>A0A9J5YJ50_SOLCO</name>
<accession>A0A9J5YJ50</accession>
<organism evidence="1 2">
    <name type="scientific">Solanum commersonii</name>
    <name type="common">Commerson's wild potato</name>
    <name type="synonym">Commerson's nightshade</name>
    <dbReference type="NCBI Taxonomy" id="4109"/>
    <lineage>
        <taxon>Eukaryota</taxon>
        <taxon>Viridiplantae</taxon>
        <taxon>Streptophyta</taxon>
        <taxon>Embryophyta</taxon>
        <taxon>Tracheophyta</taxon>
        <taxon>Spermatophyta</taxon>
        <taxon>Magnoliopsida</taxon>
        <taxon>eudicotyledons</taxon>
        <taxon>Gunneridae</taxon>
        <taxon>Pentapetalae</taxon>
        <taxon>asterids</taxon>
        <taxon>lamiids</taxon>
        <taxon>Solanales</taxon>
        <taxon>Solanaceae</taxon>
        <taxon>Solanoideae</taxon>
        <taxon>Solaneae</taxon>
        <taxon>Solanum</taxon>
    </lineage>
</organism>
<gene>
    <name evidence="1" type="ORF">H5410_031748</name>
</gene>
<feature type="non-terminal residue" evidence="1">
    <location>
        <position position="1"/>
    </location>
</feature>
<evidence type="ECO:0000313" key="1">
    <source>
        <dbReference type="EMBL" id="KAG5600378.1"/>
    </source>
</evidence>
<dbReference type="AlphaFoldDB" id="A0A9J5YJ50"/>
<sequence length="90" mass="10350">TIRSRRFERVKSLEGFEDFIVCEESAYGFGHILREVVPNGDLFLEEIYGPIQSVLVVKTVLYKGLEGWVTTPHGFQSKRFGTFLRIVIVK</sequence>
<dbReference type="OrthoDB" id="10459137at2759"/>
<proteinExistence type="predicted"/>